<proteinExistence type="predicted"/>
<protein>
    <recommendedName>
        <fullName evidence="2">Cyclin N-terminal domain-containing protein</fullName>
    </recommendedName>
</protein>
<evidence type="ECO:0000313" key="3">
    <source>
        <dbReference type="EMBL" id="KAA0156238.1"/>
    </source>
</evidence>
<evidence type="ECO:0000313" key="5">
    <source>
        <dbReference type="Proteomes" id="UP000322899"/>
    </source>
</evidence>
<evidence type="ECO:0000259" key="2">
    <source>
        <dbReference type="Pfam" id="PF00134"/>
    </source>
</evidence>
<dbReference type="Gene3D" id="1.10.472.10">
    <property type="entry name" value="Cyclin-like"/>
    <property type="match status" value="2"/>
</dbReference>
<organism evidence="3 6">
    <name type="scientific">Cafeteria roenbergensis</name>
    <name type="common">Marine flagellate</name>
    <dbReference type="NCBI Taxonomy" id="33653"/>
    <lineage>
        <taxon>Eukaryota</taxon>
        <taxon>Sar</taxon>
        <taxon>Stramenopiles</taxon>
        <taxon>Bigyra</taxon>
        <taxon>Opalozoa</taxon>
        <taxon>Bicosoecida</taxon>
        <taxon>Cafeteriaceae</taxon>
        <taxon>Cafeteria</taxon>
    </lineage>
</organism>
<gene>
    <name evidence="4" type="ORF">FNF27_00780</name>
    <name evidence="3" type="ORF">FNF29_01028</name>
</gene>
<keyword evidence="6" id="KW-1185">Reference proteome</keyword>
<dbReference type="InterPro" id="IPR036915">
    <property type="entry name" value="Cyclin-like_sf"/>
</dbReference>
<dbReference type="SUPFAM" id="SSF47954">
    <property type="entry name" value="Cyclin-like"/>
    <property type="match status" value="1"/>
</dbReference>
<dbReference type="InterPro" id="IPR039361">
    <property type="entry name" value="Cyclin"/>
</dbReference>
<comment type="caution">
    <text evidence="3">The sequence shown here is derived from an EMBL/GenBank/DDBJ whole genome shotgun (WGS) entry which is preliminary data.</text>
</comment>
<evidence type="ECO:0000313" key="4">
    <source>
        <dbReference type="EMBL" id="KAA0177610.1"/>
    </source>
</evidence>
<feature type="region of interest" description="Disordered" evidence="1">
    <location>
        <begin position="310"/>
        <end position="346"/>
    </location>
</feature>
<dbReference type="EMBL" id="VLTN01000004">
    <property type="protein sequence ID" value="KAA0156238.1"/>
    <property type="molecule type" value="Genomic_DNA"/>
</dbReference>
<dbReference type="PANTHER" id="PTHR10177">
    <property type="entry name" value="CYCLINS"/>
    <property type="match status" value="1"/>
</dbReference>
<sequence length="346" mass="36407">MAALSMSPARTVERETGSGDAELVAVQLKTAIRTTRPLRNYLRSARQDSLTAEYRRSIVEWMYTTCCGSLGFPASVVHQAVASMDRFLMGHRMACSSELLKRIAVACLHLACKINLTANELASFQAAISAIVSRRQVLNDEYHVALGLNWSVTCETMASMLELIRCLDVHGSVFSERAADIARELIDGALMDADMLDVRPETAALHAAMAAVEVAGVEASSLQQLVLESGVEIVENSAVLSMMRKAADRGSDSPRSGAPTPARACAVSDSPTLSRPSSAISAEYARADTPLSPAASITVANHASLSRARSFHGAASAHEGGSSARRGASSSSSSSSSSGTSGGCFH</sequence>
<evidence type="ECO:0000313" key="6">
    <source>
        <dbReference type="Proteomes" id="UP000323011"/>
    </source>
</evidence>
<dbReference type="AlphaFoldDB" id="A0A5A8CU04"/>
<reference evidence="5 6" key="1">
    <citation type="submission" date="2019-07" db="EMBL/GenBank/DDBJ databases">
        <title>Genomes of Cafeteria roenbergensis.</title>
        <authorList>
            <person name="Fischer M.G."/>
            <person name="Hackl T."/>
            <person name="Roman M."/>
        </authorList>
    </citation>
    <scope>NUCLEOTIDE SEQUENCE [LARGE SCALE GENOMIC DNA]</scope>
    <source>
        <strain evidence="3 6">BVI</strain>
        <strain evidence="4 5">E4-10P</strain>
    </source>
</reference>
<dbReference type="InterPro" id="IPR006671">
    <property type="entry name" value="Cyclin_N"/>
</dbReference>
<dbReference type="Proteomes" id="UP000322899">
    <property type="component" value="Unassembled WGS sequence"/>
</dbReference>
<dbReference type="EMBL" id="VLTO01000003">
    <property type="protein sequence ID" value="KAA0177610.1"/>
    <property type="molecule type" value="Genomic_DNA"/>
</dbReference>
<dbReference type="Proteomes" id="UP000323011">
    <property type="component" value="Unassembled WGS sequence"/>
</dbReference>
<feature type="compositionally biased region" description="Low complexity" evidence="1">
    <location>
        <begin position="311"/>
        <end position="339"/>
    </location>
</feature>
<feature type="domain" description="Cyclin N-terminal" evidence="2">
    <location>
        <begin position="33"/>
        <end position="152"/>
    </location>
</feature>
<accession>A0A5A8CU04</accession>
<feature type="region of interest" description="Disordered" evidence="1">
    <location>
        <begin position="245"/>
        <end position="277"/>
    </location>
</feature>
<name>A0A5A8CU04_CAFRO</name>
<evidence type="ECO:0000256" key="1">
    <source>
        <dbReference type="SAM" id="MobiDB-lite"/>
    </source>
</evidence>
<dbReference type="Pfam" id="PF00134">
    <property type="entry name" value="Cyclin_N"/>
    <property type="match status" value="1"/>
</dbReference>